<gene>
    <name evidence="1" type="ORF">ON753_17270</name>
</gene>
<dbReference type="RefSeq" id="WP_265963846.1">
    <property type="nucleotide sequence ID" value="NZ_JAPEVI010000003.1"/>
</dbReference>
<evidence type="ECO:0000313" key="2">
    <source>
        <dbReference type="Proteomes" id="UP001300261"/>
    </source>
</evidence>
<reference evidence="1 2" key="1">
    <citation type="journal article" date="2016" name="Int. J. Syst. Evol. Microbiol.">
        <title>Labrenzia salina sp. nov., isolated from the rhizosphere of the halophyte Arthrocnemum macrostachyum.</title>
        <authorList>
            <person name="Camacho M."/>
            <person name="Redondo-Gomez S."/>
            <person name="Rodriguez-Llorente I."/>
            <person name="Rohde M."/>
            <person name="Sproer C."/>
            <person name="Schumann P."/>
            <person name="Klenk H.P."/>
            <person name="Montero-Calasanz M.D.C."/>
        </authorList>
    </citation>
    <scope>NUCLEOTIDE SEQUENCE [LARGE SCALE GENOMIC DNA]</scope>
    <source>
        <strain evidence="1 2">DSM 29163</strain>
    </source>
</reference>
<proteinExistence type="predicted"/>
<dbReference type="EMBL" id="JAPEVI010000003">
    <property type="protein sequence ID" value="MCX2724104.1"/>
    <property type="molecule type" value="Genomic_DNA"/>
</dbReference>
<name>A0ABT3R4A9_9HYPH</name>
<organism evidence="1 2">
    <name type="scientific">Roseibium salinum</name>
    <dbReference type="NCBI Taxonomy" id="1604349"/>
    <lineage>
        <taxon>Bacteria</taxon>
        <taxon>Pseudomonadati</taxon>
        <taxon>Pseudomonadota</taxon>
        <taxon>Alphaproteobacteria</taxon>
        <taxon>Hyphomicrobiales</taxon>
        <taxon>Stappiaceae</taxon>
        <taxon>Roseibium</taxon>
    </lineage>
</organism>
<keyword evidence="2" id="KW-1185">Reference proteome</keyword>
<accession>A0ABT3R4A9</accession>
<protein>
    <submittedName>
        <fullName evidence="1">Uncharacterized protein</fullName>
    </submittedName>
</protein>
<evidence type="ECO:0000313" key="1">
    <source>
        <dbReference type="EMBL" id="MCX2724104.1"/>
    </source>
</evidence>
<sequence length="354" mass="39675">MLSLSRYQDEINNTTREWYMRNRDFGSAYSRAFTSYWETIKAQVDADRAAAERKAQLVMLALSLAGGSALLSLFGNAATKSVAAELAKDAALNMTVKRGWDRAFQTLAWADSNPAANFVFGKLWDEQVAKRATSELTSALKKIPQEAKLPSGPVGKQPQPLEFQNDLMNHTDRCANAASVAGTWIHDAMGGEGALEDLRRNSAFFKVPKGSVDKAKMADQIELALWMKFTLDQDYVEKGYIEMTGRERGQIWRRVITSRESIDVNPWKKDYPQSTYAGGSWRQPFESVQYKSIGEVIRKRINELYKSNNIDAWLFSSSIKGHANASQATLRNAQTTLVQLAERNARVIQSAITR</sequence>
<comment type="caution">
    <text evidence="1">The sequence shown here is derived from an EMBL/GenBank/DDBJ whole genome shotgun (WGS) entry which is preliminary data.</text>
</comment>
<dbReference type="Proteomes" id="UP001300261">
    <property type="component" value="Unassembled WGS sequence"/>
</dbReference>